<gene>
    <name evidence="1" type="ORF">BHV76_06380</name>
</gene>
<name>A0A854C0T4_9BACT</name>
<organism evidence="1 2">
    <name type="scientific">Phocaeicola plebeius</name>
    <dbReference type="NCBI Taxonomy" id="310297"/>
    <lineage>
        <taxon>Bacteria</taxon>
        <taxon>Pseudomonadati</taxon>
        <taxon>Bacteroidota</taxon>
        <taxon>Bacteroidia</taxon>
        <taxon>Bacteroidales</taxon>
        <taxon>Bacteroidaceae</taxon>
        <taxon>Phocaeicola</taxon>
    </lineage>
</organism>
<dbReference type="AlphaFoldDB" id="A0A854C0T4"/>
<evidence type="ECO:0000313" key="1">
    <source>
        <dbReference type="EMBL" id="OKZ10501.1"/>
    </source>
</evidence>
<reference evidence="1 2" key="1">
    <citation type="journal article" date="2016" name="Nat. Biotechnol.">
        <title>Measurement of bacterial replication rates in microbial communities.</title>
        <authorList>
            <person name="Brown C.T."/>
            <person name="Olm M.R."/>
            <person name="Thomas B.C."/>
            <person name="Banfield J.F."/>
        </authorList>
    </citation>
    <scope>NUCLEOTIDE SEQUENCE [LARGE SCALE GENOMIC DNA]</scope>
    <source>
        <strain evidence="1">45_130</strain>
    </source>
</reference>
<proteinExistence type="predicted"/>
<dbReference type="Proteomes" id="UP000186685">
    <property type="component" value="Unassembled WGS sequence"/>
</dbReference>
<comment type="caution">
    <text evidence="1">The sequence shown here is derived from an EMBL/GenBank/DDBJ whole genome shotgun (WGS) entry which is preliminary data.</text>
</comment>
<evidence type="ECO:0000313" key="2">
    <source>
        <dbReference type="Proteomes" id="UP000186685"/>
    </source>
</evidence>
<sequence length="108" mass="12592">MCGKIRILFIYERNGGARNPFIGTTIDCRADMKYIFCRLDAVPDKAGEGRSVQFSNIIPGCDKGYFMSFDNELFLSADEAFIYFRFEIQVDSLSEWLSWFWLCWSLLL</sequence>
<protein>
    <submittedName>
        <fullName evidence="1">Uncharacterized protein</fullName>
    </submittedName>
</protein>
<dbReference type="EMBL" id="MNQR01000019">
    <property type="protein sequence ID" value="OKZ10501.1"/>
    <property type="molecule type" value="Genomic_DNA"/>
</dbReference>
<accession>A0A854C0T4</accession>